<evidence type="ECO:0000313" key="2">
    <source>
        <dbReference type="Proteomes" id="UP000234323"/>
    </source>
</evidence>
<comment type="caution">
    <text evidence="1">The sequence shown here is derived from an EMBL/GenBank/DDBJ whole genome shotgun (WGS) entry which is preliminary data.</text>
</comment>
<dbReference type="Proteomes" id="UP000234323">
    <property type="component" value="Unassembled WGS sequence"/>
</dbReference>
<keyword evidence="2" id="KW-1185">Reference proteome</keyword>
<name>A0A2I1GPF2_9GLOM</name>
<dbReference type="AlphaFoldDB" id="A0A2I1GPF2"/>
<reference evidence="1 2" key="1">
    <citation type="submission" date="2015-10" db="EMBL/GenBank/DDBJ databases">
        <title>Genome analyses suggest a sexual origin of heterokaryosis in a supposedly ancient asexual fungus.</title>
        <authorList>
            <person name="Ropars J."/>
            <person name="Sedzielewska K."/>
            <person name="Noel J."/>
            <person name="Charron P."/>
            <person name="Farinelli L."/>
            <person name="Marton T."/>
            <person name="Kruger M."/>
            <person name="Pelin A."/>
            <person name="Brachmann A."/>
            <person name="Corradi N."/>
        </authorList>
    </citation>
    <scope>NUCLEOTIDE SEQUENCE [LARGE SCALE GENOMIC DNA]</scope>
    <source>
        <strain evidence="1 2">A4</strain>
    </source>
</reference>
<sequence>MVKSEQTNTPIENKFEIAIGFYPVLDSKTSIVWYDAKVYIIKYRGEFIGFSKEYTAAKAMEITTPFNPKSAFKQSPDKIIMEFQCEADFSTCII</sequence>
<evidence type="ECO:0000313" key="1">
    <source>
        <dbReference type="EMBL" id="PKY48523.1"/>
    </source>
</evidence>
<dbReference type="EMBL" id="LLXI01000649">
    <property type="protein sequence ID" value="PKY48523.1"/>
    <property type="molecule type" value="Genomic_DNA"/>
</dbReference>
<protein>
    <submittedName>
        <fullName evidence="1">Uncharacterized protein</fullName>
    </submittedName>
</protein>
<organism evidence="1 2">
    <name type="scientific">Rhizophagus irregularis</name>
    <dbReference type="NCBI Taxonomy" id="588596"/>
    <lineage>
        <taxon>Eukaryota</taxon>
        <taxon>Fungi</taxon>
        <taxon>Fungi incertae sedis</taxon>
        <taxon>Mucoromycota</taxon>
        <taxon>Glomeromycotina</taxon>
        <taxon>Glomeromycetes</taxon>
        <taxon>Glomerales</taxon>
        <taxon>Glomeraceae</taxon>
        <taxon>Rhizophagus</taxon>
    </lineage>
</organism>
<gene>
    <name evidence="1" type="ORF">RhiirA4_464149</name>
</gene>
<accession>A0A2I1GPF2</accession>
<proteinExistence type="predicted"/>